<dbReference type="Pfam" id="PF12867">
    <property type="entry name" value="DinB_2"/>
    <property type="match status" value="1"/>
</dbReference>
<protein>
    <submittedName>
        <fullName evidence="3">DinB superfamily</fullName>
    </submittedName>
</protein>
<evidence type="ECO:0000256" key="1">
    <source>
        <dbReference type="SAM" id="MobiDB-lite"/>
    </source>
</evidence>
<dbReference type="InterPro" id="IPR034660">
    <property type="entry name" value="DinB/YfiT-like"/>
</dbReference>
<dbReference type="Proteomes" id="UP000290439">
    <property type="component" value="Chromosome"/>
</dbReference>
<feature type="region of interest" description="Disordered" evidence="1">
    <location>
        <begin position="1"/>
        <end position="25"/>
    </location>
</feature>
<dbReference type="EMBL" id="LR215973">
    <property type="protein sequence ID" value="VFB00303.1"/>
    <property type="molecule type" value="Genomic_DNA"/>
</dbReference>
<evidence type="ECO:0000313" key="4">
    <source>
        <dbReference type="Proteomes" id="UP000290439"/>
    </source>
</evidence>
<organism evidence="3 4">
    <name type="scientific">Nocardia cyriacigeorgica</name>
    <dbReference type="NCBI Taxonomy" id="135487"/>
    <lineage>
        <taxon>Bacteria</taxon>
        <taxon>Bacillati</taxon>
        <taxon>Actinomycetota</taxon>
        <taxon>Actinomycetes</taxon>
        <taxon>Mycobacteriales</taxon>
        <taxon>Nocardiaceae</taxon>
        <taxon>Nocardia</taxon>
    </lineage>
</organism>
<dbReference type="OrthoDB" id="3376896at2"/>
<reference evidence="3 4" key="1">
    <citation type="submission" date="2019-02" db="EMBL/GenBank/DDBJ databases">
        <authorList>
            <consortium name="Pathogen Informatics"/>
        </authorList>
    </citation>
    <scope>NUCLEOTIDE SEQUENCE [LARGE SCALE GENOMIC DNA]</scope>
    <source>
        <strain evidence="3 4">3012STDY6756504</strain>
    </source>
</reference>
<accession>A0A4U8W327</accession>
<dbReference type="InterPro" id="IPR024775">
    <property type="entry name" value="DinB-like"/>
</dbReference>
<dbReference type="Gene3D" id="1.20.120.450">
    <property type="entry name" value="dinb family like domain"/>
    <property type="match status" value="1"/>
</dbReference>
<evidence type="ECO:0000259" key="2">
    <source>
        <dbReference type="Pfam" id="PF12867"/>
    </source>
</evidence>
<dbReference type="AlphaFoldDB" id="A0A4U8W327"/>
<gene>
    <name evidence="3" type="ORF">NCTC10797_04098</name>
</gene>
<dbReference type="SUPFAM" id="SSF109854">
    <property type="entry name" value="DinB/YfiT-like putative metalloenzymes"/>
    <property type="match status" value="1"/>
</dbReference>
<proteinExistence type="predicted"/>
<feature type="domain" description="DinB-like" evidence="2">
    <location>
        <begin position="50"/>
        <end position="180"/>
    </location>
</feature>
<name>A0A4U8W327_9NOCA</name>
<feature type="compositionally biased region" description="Basic and acidic residues" evidence="1">
    <location>
        <begin position="1"/>
        <end position="12"/>
    </location>
</feature>
<dbReference type="RefSeq" id="WP_081597517.1">
    <property type="nucleotide sequence ID" value="NZ_JADLRK010000003.1"/>
</dbReference>
<sequence>MRSREEHGRADGELAAAPPSPPTDRCDECGYVYDLDTAPQVPALLSEYAQRYQELLSAPVGALARRPAPEVWSPLEYSCHVRDVLIVQRERLLAARRTDDPVAEPMGRDERAEHDGYAEQLPADVARQLTDAAALLRNALERLTPRDWQRTLVYNYPQRAQRSLRWLAVHTLHELHHHLQDARRS</sequence>
<evidence type="ECO:0000313" key="3">
    <source>
        <dbReference type="EMBL" id="VFB00303.1"/>
    </source>
</evidence>